<accession>A0ACC2MZP3</accession>
<dbReference type="Proteomes" id="UP001239111">
    <property type="component" value="Chromosome 4"/>
</dbReference>
<evidence type="ECO:0000313" key="1">
    <source>
        <dbReference type="EMBL" id="KAJ8664295.1"/>
    </source>
</evidence>
<name>A0ACC2MZP3_9HYME</name>
<keyword evidence="2" id="KW-1185">Reference proteome</keyword>
<evidence type="ECO:0000313" key="2">
    <source>
        <dbReference type="Proteomes" id="UP001239111"/>
    </source>
</evidence>
<reference evidence="1" key="1">
    <citation type="submission" date="2023-04" db="EMBL/GenBank/DDBJ databases">
        <title>A chromosome-level genome assembly of the parasitoid wasp Eretmocerus hayati.</title>
        <authorList>
            <person name="Zhong Y."/>
            <person name="Liu S."/>
            <person name="Liu Y."/>
        </authorList>
    </citation>
    <scope>NUCLEOTIDE SEQUENCE</scope>
    <source>
        <strain evidence="1">ZJU_SS_LIU_2023</strain>
    </source>
</reference>
<comment type="caution">
    <text evidence="1">The sequence shown here is derived from an EMBL/GenBank/DDBJ whole genome shotgun (WGS) entry which is preliminary data.</text>
</comment>
<dbReference type="EMBL" id="CM056744">
    <property type="protein sequence ID" value="KAJ8664295.1"/>
    <property type="molecule type" value="Genomic_DNA"/>
</dbReference>
<protein>
    <submittedName>
        <fullName evidence="1">Uncharacterized protein</fullName>
    </submittedName>
</protein>
<gene>
    <name evidence="1" type="ORF">QAD02_005957</name>
</gene>
<sequence length="166" mass="18449">MASCWPKKISKLEIAVSENNHLKVKQYLDQGVSKQLLLFFAVRNSNPDMVELAIARGADLNFRTSKEVTGKSSHIGKSLKKLLPPIYAALKNCDVKMMKLLIEKGASVDVKNKKGESPLLYAVRTIESSKEQLQSVQVLLQNGAQLDECRHDDGLCALHFGLDGRR</sequence>
<organism evidence="1 2">
    <name type="scientific">Eretmocerus hayati</name>
    <dbReference type="NCBI Taxonomy" id="131215"/>
    <lineage>
        <taxon>Eukaryota</taxon>
        <taxon>Metazoa</taxon>
        <taxon>Ecdysozoa</taxon>
        <taxon>Arthropoda</taxon>
        <taxon>Hexapoda</taxon>
        <taxon>Insecta</taxon>
        <taxon>Pterygota</taxon>
        <taxon>Neoptera</taxon>
        <taxon>Endopterygota</taxon>
        <taxon>Hymenoptera</taxon>
        <taxon>Apocrita</taxon>
        <taxon>Proctotrupomorpha</taxon>
        <taxon>Chalcidoidea</taxon>
        <taxon>Aphelinidae</taxon>
        <taxon>Aphelininae</taxon>
        <taxon>Eretmocerus</taxon>
    </lineage>
</organism>
<proteinExistence type="predicted"/>